<evidence type="ECO:0008006" key="3">
    <source>
        <dbReference type="Google" id="ProtNLM"/>
    </source>
</evidence>
<comment type="caution">
    <text evidence="1">The sequence shown here is derived from an EMBL/GenBank/DDBJ whole genome shotgun (WGS) entry which is preliminary data.</text>
</comment>
<protein>
    <recommendedName>
        <fullName evidence="3">DUF5801 domain-containing protein</fullName>
    </recommendedName>
</protein>
<proteinExistence type="predicted"/>
<evidence type="ECO:0000313" key="2">
    <source>
        <dbReference type="Proteomes" id="UP000289132"/>
    </source>
</evidence>
<dbReference type="Proteomes" id="UP000289132">
    <property type="component" value="Unassembled WGS sequence"/>
</dbReference>
<evidence type="ECO:0000313" key="1">
    <source>
        <dbReference type="EMBL" id="RXJ86909.1"/>
    </source>
</evidence>
<dbReference type="RefSeq" id="WP_164966942.1">
    <property type="nucleotide sequence ID" value="NZ_PDKD01000144.1"/>
</dbReference>
<gene>
    <name evidence="1" type="ORF">CRU87_10430</name>
</gene>
<feature type="non-terminal residue" evidence="1">
    <location>
        <position position="171"/>
    </location>
</feature>
<name>A0ABY0ETR3_9BACT</name>
<reference evidence="1 2" key="1">
    <citation type="submission" date="2017-10" db="EMBL/GenBank/DDBJ databases">
        <title>Genomics of the genus Arcobacter.</title>
        <authorList>
            <person name="Perez-Cataluna A."/>
            <person name="Figueras M.J."/>
        </authorList>
    </citation>
    <scope>NUCLEOTIDE SEQUENCE [LARGE SCALE GENOMIC DNA]</scope>
    <source>
        <strain evidence="1 2">LMG 25534</strain>
    </source>
</reference>
<dbReference type="EMBL" id="PDKD01000144">
    <property type="protein sequence ID" value="RXJ86909.1"/>
    <property type="molecule type" value="Genomic_DNA"/>
</dbReference>
<feature type="non-terminal residue" evidence="1">
    <location>
        <position position="1"/>
    </location>
</feature>
<accession>A0ABY0ETR3</accession>
<sequence>VTLGDPTDAYVDEDNFDMENSVTTITDTKSLNIISPDGDDAYELLFEGTPTFTSDDGSFNTADGDILKSDGVVIEYVVSGNTTTAYAGSGREEGDRVFVITLDKKGVGGADDDYTYTQYKNIDHPISGNGDASDDDDVVLTFGYKITDQGQTSSVQNFTVTVNDSLPSSIH</sequence>
<organism evidence="1 2">
    <name type="scientific">Aliarcobacter trophiarum LMG 25534</name>
    <dbReference type="NCBI Taxonomy" id="1032241"/>
    <lineage>
        <taxon>Bacteria</taxon>
        <taxon>Pseudomonadati</taxon>
        <taxon>Campylobacterota</taxon>
        <taxon>Epsilonproteobacteria</taxon>
        <taxon>Campylobacterales</taxon>
        <taxon>Arcobacteraceae</taxon>
        <taxon>Aliarcobacter</taxon>
    </lineage>
</organism>
<keyword evidence="2" id="KW-1185">Reference proteome</keyword>